<evidence type="ECO:0000313" key="4">
    <source>
        <dbReference type="Proteomes" id="UP000596857"/>
    </source>
</evidence>
<dbReference type="InterPro" id="IPR036390">
    <property type="entry name" value="WH_DNA-bd_sf"/>
</dbReference>
<evidence type="ECO:0000313" key="3">
    <source>
        <dbReference type="EMBL" id="NOU79449.1"/>
    </source>
</evidence>
<name>A0ABX1YGG4_9BACL</name>
<gene>
    <name evidence="3" type="ORF">GC101_11230</name>
</gene>
<dbReference type="InterPro" id="IPR000835">
    <property type="entry name" value="HTH_MarR-typ"/>
</dbReference>
<keyword evidence="4" id="KW-1185">Reference proteome</keyword>
<dbReference type="Proteomes" id="UP000596857">
    <property type="component" value="Unassembled WGS sequence"/>
</dbReference>
<dbReference type="PANTHER" id="PTHR33164">
    <property type="entry name" value="TRANSCRIPTIONAL REGULATOR, MARR FAMILY"/>
    <property type="match status" value="1"/>
</dbReference>
<dbReference type="InterPro" id="IPR039422">
    <property type="entry name" value="MarR/SlyA-like"/>
</dbReference>
<sequence length="151" mass="17360">MLSNEEWGIVDRFVDLNSSLNRKFNNLIRAVVGDALTVEQYTTLAHIQQAGSCTSSELAAEFGVKKSAVTSIINRLFEKEWVQRDTDPKDRRNIYLSLTDQGRTVFTETDLKIRRLVQPVIHEFQNEEIVDFLNQLERLDLLIGSINKANY</sequence>
<protein>
    <submittedName>
        <fullName evidence="3">MarR family transcriptional regulator</fullName>
    </submittedName>
</protein>
<dbReference type="Pfam" id="PF01047">
    <property type="entry name" value="MarR"/>
    <property type="match status" value="1"/>
</dbReference>
<proteinExistence type="predicted"/>
<dbReference type="EMBL" id="WHOB01000027">
    <property type="protein sequence ID" value="NOU79449.1"/>
    <property type="molecule type" value="Genomic_DNA"/>
</dbReference>
<evidence type="ECO:0000256" key="1">
    <source>
        <dbReference type="ARBA" id="ARBA00023125"/>
    </source>
</evidence>
<organism evidence="3 4">
    <name type="scientific">Paenibacillus phytohabitans</name>
    <dbReference type="NCBI Taxonomy" id="2654978"/>
    <lineage>
        <taxon>Bacteria</taxon>
        <taxon>Bacillati</taxon>
        <taxon>Bacillota</taxon>
        <taxon>Bacilli</taxon>
        <taxon>Bacillales</taxon>
        <taxon>Paenibacillaceae</taxon>
        <taxon>Paenibacillus</taxon>
    </lineage>
</organism>
<evidence type="ECO:0000259" key="2">
    <source>
        <dbReference type="PROSITE" id="PS50995"/>
    </source>
</evidence>
<keyword evidence="1" id="KW-0238">DNA-binding</keyword>
<dbReference type="SMART" id="SM00347">
    <property type="entry name" value="HTH_MARR"/>
    <property type="match status" value="1"/>
</dbReference>
<dbReference type="PANTHER" id="PTHR33164:SF99">
    <property type="entry name" value="MARR FAMILY REGULATORY PROTEIN"/>
    <property type="match status" value="1"/>
</dbReference>
<dbReference type="Gene3D" id="1.10.10.10">
    <property type="entry name" value="Winged helix-like DNA-binding domain superfamily/Winged helix DNA-binding domain"/>
    <property type="match status" value="1"/>
</dbReference>
<dbReference type="InterPro" id="IPR036388">
    <property type="entry name" value="WH-like_DNA-bd_sf"/>
</dbReference>
<accession>A0ABX1YGG4</accession>
<dbReference type="RefSeq" id="WP_171717310.1">
    <property type="nucleotide sequence ID" value="NZ_WHOB01000027.1"/>
</dbReference>
<reference evidence="3 4" key="1">
    <citation type="submission" date="2019-10" db="EMBL/GenBank/DDBJ databases">
        <title>Description of Paenibacillus terricola sp. nov.</title>
        <authorList>
            <person name="Carlier A."/>
            <person name="Qi S."/>
        </authorList>
    </citation>
    <scope>NUCLEOTIDE SEQUENCE [LARGE SCALE GENOMIC DNA]</scope>
    <source>
        <strain evidence="3 4">LMG 31459</strain>
    </source>
</reference>
<dbReference type="PRINTS" id="PR00598">
    <property type="entry name" value="HTHMARR"/>
</dbReference>
<comment type="caution">
    <text evidence="3">The sequence shown here is derived from an EMBL/GenBank/DDBJ whole genome shotgun (WGS) entry which is preliminary data.</text>
</comment>
<dbReference type="PROSITE" id="PS50995">
    <property type="entry name" value="HTH_MARR_2"/>
    <property type="match status" value="1"/>
</dbReference>
<feature type="domain" description="HTH marR-type" evidence="2">
    <location>
        <begin position="1"/>
        <end position="141"/>
    </location>
</feature>
<dbReference type="SUPFAM" id="SSF46785">
    <property type="entry name" value="Winged helix' DNA-binding domain"/>
    <property type="match status" value="1"/>
</dbReference>